<dbReference type="InterPro" id="IPR013149">
    <property type="entry name" value="ADH-like_C"/>
</dbReference>
<dbReference type="Proteomes" id="UP001158067">
    <property type="component" value="Unassembled WGS sequence"/>
</dbReference>
<evidence type="ECO:0000313" key="4">
    <source>
        <dbReference type="Proteomes" id="UP001158067"/>
    </source>
</evidence>
<dbReference type="InterPro" id="IPR020843">
    <property type="entry name" value="ER"/>
</dbReference>
<proteinExistence type="predicted"/>
<dbReference type="SMART" id="SM00829">
    <property type="entry name" value="PKS_ER"/>
    <property type="match status" value="1"/>
</dbReference>
<dbReference type="SUPFAM" id="SSF50129">
    <property type="entry name" value="GroES-like"/>
    <property type="match status" value="2"/>
</dbReference>
<dbReference type="InterPro" id="IPR011032">
    <property type="entry name" value="GroES-like_sf"/>
</dbReference>
<dbReference type="Gene3D" id="3.90.180.10">
    <property type="entry name" value="Medium-chain alcohol dehydrogenases, catalytic domain"/>
    <property type="match status" value="1"/>
</dbReference>
<comment type="caution">
    <text evidence="3">The sequence shown here is derived from an EMBL/GenBank/DDBJ whole genome shotgun (WGS) entry which is preliminary data.</text>
</comment>
<evidence type="ECO:0000256" key="1">
    <source>
        <dbReference type="ARBA" id="ARBA00023002"/>
    </source>
</evidence>
<dbReference type="EMBL" id="FXUG01000006">
    <property type="protein sequence ID" value="SMP59636.1"/>
    <property type="molecule type" value="Genomic_DNA"/>
</dbReference>
<organism evidence="3 4">
    <name type="scientific">Neorhodopirellula lusitana</name>
    <dbReference type="NCBI Taxonomy" id="445327"/>
    <lineage>
        <taxon>Bacteria</taxon>
        <taxon>Pseudomonadati</taxon>
        <taxon>Planctomycetota</taxon>
        <taxon>Planctomycetia</taxon>
        <taxon>Pirellulales</taxon>
        <taxon>Pirellulaceae</taxon>
        <taxon>Neorhodopirellula</taxon>
    </lineage>
</organism>
<evidence type="ECO:0000313" key="3">
    <source>
        <dbReference type="EMBL" id="SMP59636.1"/>
    </source>
</evidence>
<dbReference type="InterPro" id="IPR045010">
    <property type="entry name" value="MDR_fam"/>
</dbReference>
<dbReference type="SUPFAM" id="SSF51735">
    <property type="entry name" value="NAD(P)-binding Rossmann-fold domains"/>
    <property type="match status" value="1"/>
</dbReference>
<sequence>MTTETHQAVQSQQIELVSRPEGLPTQDNFQSNTVEIAPIADGEILVRNQWMSVDPYMRGRMQDSDSYVPPFQLGKALDGGCVGEVVESNNDRFAVGDSVLGNLGWREYWKSDGTGVQKLNPELAPLQSYLGALGMTGMTAWVGLKRIAELKPNSTVFVSAASGAVGSMVCQIAKANDCRVIGSAGKQEKIDWLRDKAGVDAVINYHTTDNLTEELGKLASDGIDVYFDNVGSEHLEAALEHMNDFGCIVCCGMIATYNATDPAAAPHNLFKVITKRLRMQGFIVSDHLEDRKAFVSDMSKLIRDNKITWEETITEGLENAPAAFLGLFDGDNLGKSLVKIS</sequence>
<dbReference type="RefSeq" id="WP_283432993.1">
    <property type="nucleotide sequence ID" value="NZ_FXUG01000006.1"/>
</dbReference>
<dbReference type="PANTHER" id="PTHR43205:SF7">
    <property type="entry name" value="PROSTAGLANDIN REDUCTASE 1"/>
    <property type="match status" value="1"/>
</dbReference>
<dbReference type="InterPro" id="IPR036291">
    <property type="entry name" value="NAD(P)-bd_dom_sf"/>
</dbReference>
<keyword evidence="4" id="KW-1185">Reference proteome</keyword>
<dbReference type="PANTHER" id="PTHR43205">
    <property type="entry name" value="PROSTAGLANDIN REDUCTASE"/>
    <property type="match status" value="1"/>
</dbReference>
<feature type="domain" description="Enoyl reductase (ER)" evidence="2">
    <location>
        <begin position="22"/>
        <end position="338"/>
    </location>
</feature>
<reference evidence="3 4" key="1">
    <citation type="submission" date="2017-05" db="EMBL/GenBank/DDBJ databases">
        <authorList>
            <person name="Varghese N."/>
            <person name="Submissions S."/>
        </authorList>
    </citation>
    <scope>NUCLEOTIDE SEQUENCE [LARGE SCALE GENOMIC DNA]</scope>
    <source>
        <strain evidence="3 4">DSM 25457</strain>
    </source>
</reference>
<dbReference type="Gene3D" id="3.40.50.720">
    <property type="entry name" value="NAD(P)-binding Rossmann-like Domain"/>
    <property type="match status" value="1"/>
</dbReference>
<accession>A0ABY1Q903</accession>
<dbReference type="InterPro" id="IPR041694">
    <property type="entry name" value="ADH_N_2"/>
</dbReference>
<gene>
    <name evidence="3" type="ORF">SAMN06265222_106252</name>
</gene>
<dbReference type="Pfam" id="PF16884">
    <property type="entry name" value="ADH_N_2"/>
    <property type="match status" value="1"/>
</dbReference>
<evidence type="ECO:0000259" key="2">
    <source>
        <dbReference type="SMART" id="SM00829"/>
    </source>
</evidence>
<keyword evidence="1" id="KW-0560">Oxidoreductase</keyword>
<protein>
    <recommendedName>
        <fullName evidence="2">Enoyl reductase (ER) domain-containing protein</fullName>
    </recommendedName>
</protein>
<dbReference type="Pfam" id="PF00107">
    <property type="entry name" value="ADH_zinc_N"/>
    <property type="match status" value="1"/>
</dbReference>
<name>A0ABY1Q903_9BACT</name>
<dbReference type="CDD" id="cd05288">
    <property type="entry name" value="PGDH"/>
    <property type="match status" value="1"/>
</dbReference>